<feature type="compositionally biased region" description="Basic and acidic residues" evidence="1">
    <location>
        <begin position="72"/>
        <end position="81"/>
    </location>
</feature>
<proteinExistence type="predicted"/>
<dbReference type="EMBL" id="KZ819663">
    <property type="protein sequence ID" value="PWN29408.1"/>
    <property type="molecule type" value="Genomic_DNA"/>
</dbReference>
<feature type="compositionally biased region" description="Acidic residues" evidence="1">
    <location>
        <begin position="143"/>
        <end position="172"/>
    </location>
</feature>
<dbReference type="AlphaFoldDB" id="A0A316UXB0"/>
<dbReference type="CDD" id="cd18186">
    <property type="entry name" value="BTB_POZ_ZBTB_KLHL-like"/>
    <property type="match status" value="1"/>
</dbReference>
<feature type="compositionally biased region" description="Polar residues" evidence="1">
    <location>
        <begin position="189"/>
        <end position="200"/>
    </location>
</feature>
<feature type="compositionally biased region" description="Basic and acidic residues" evidence="1">
    <location>
        <begin position="130"/>
        <end position="140"/>
    </location>
</feature>
<feature type="region of interest" description="Disordered" evidence="1">
    <location>
        <begin position="219"/>
        <end position="309"/>
    </location>
</feature>
<evidence type="ECO:0000313" key="3">
    <source>
        <dbReference type="EMBL" id="PWN29408.1"/>
    </source>
</evidence>
<name>A0A316UXB0_9BASI</name>
<evidence type="ECO:0000313" key="4">
    <source>
        <dbReference type="Proteomes" id="UP000245884"/>
    </source>
</evidence>
<feature type="compositionally biased region" description="Basic residues" evidence="1">
    <location>
        <begin position="279"/>
        <end position="295"/>
    </location>
</feature>
<gene>
    <name evidence="3" type="ORF">BDZ90DRAFT_258330</name>
</gene>
<dbReference type="Proteomes" id="UP000245884">
    <property type="component" value="Unassembled WGS sequence"/>
</dbReference>
<feature type="domain" description="BTB" evidence="2">
    <location>
        <begin position="87"/>
        <end position="374"/>
    </location>
</feature>
<feature type="compositionally biased region" description="Polar residues" evidence="1">
    <location>
        <begin position="1"/>
        <end position="44"/>
    </location>
</feature>
<dbReference type="InterPro" id="IPR000210">
    <property type="entry name" value="BTB/POZ_dom"/>
</dbReference>
<dbReference type="GeneID" id="37029881"/>
<feature type="region of interest" description="Disordered" evidence="1">
    <location>
        <begin position="1"/>
        <end position="82"/>
    </location>
</feature>
<dbReference type="OrthoDB" id="2524557at2759"/>
<protein>
    <recommendedName>
        <fullName evidence="2">BTB domain-containing protein</fullName>
    </recommendedName>
</protein>
<evidence type="ECO:0000256" key="1">
    <source>
        <dbReference type="SAM" id="MobiDB-lite"/>
    </source>
</evidence>
<dbReference type="SMART" id="SM00225">
    <property type="entry name" value="BTB"/>
    <property type="match status" value="1"/>
</dbReference>
<dbReference type="Gene3D" id="3.30.710.10">
    <property type="entry name" value="Potassium Channel Kv1.1, Chain A"/>
    <property type="match status" value="2"/>
</dbReference>
<organism evidence="3 4">
    <name type="scientific">Jaminaea rosea</name>
    <dbReference type="NCBI Taxonomy" id="1569628"/>
    <lineage>
        <taxon>Eukaryota</taxon>
        <taxon>Fungi</taxon>
        <taxon>Dikarya</taxon>
        <taxon>Basidiomycota</taxon>
        <taxon>Ustilaginomycotina</taxon>
        <taxon>Exobasidiomycetes</taxon>
        <taxon>Microstromatales</taxon>
        <taxon>Microstromatales incertae sedis</taxon>
        <taxon>Jaminaea</taxon>
    </lineage>
</organism>
<sequence>MSNFLSRHLSQAPLPTTSLSTEHTGASSSSRTLSNVPQTSQWHNWSAVKPNAPGSSHLKASHETSGFQVDPTFRRDADRPGDVLIRTRATPIEAGGQGEAEMVEFYCHRDVLWFASPFFRSLLEGDWKETNLDSPKKAQDEGNGGDDDDDDDDDDCFSDVSDEDLEDEEDDGAGQAATVSDEGHANVSPELQSTRRGSVRSSFHTATFSLDDAQHDLSRSDTLHRLEGRRSSAKSTGAATTSSSSSRLASMAKLATPPTSRRGSRSSFGGRPVSVRSASSRRQRHRMGTSKKQRSKDKAPAHTPSSPYPTHRLAAVIDLPEDDAETLSAALAHVYPHLSLSITWRNAAALLRFADKYDVYALRRCVIEDFLRTSLAGRPILALRIADEARLRDIYKEASRHVLDHMQQWDPEELAMLSAETLLKLERRRTWFLERLLKLGLTLNPGRDFLCQAHCPHPEACAALLHERWTNALAVATRFGPPTPSVVWRHLRELETGPAGGAASLAASSASSSSGLGGVGSVGGGGSAGVAAYGPKELAACHQAAKAWVQVLFDRMFELSGSLIGRGGGNPRFVTIKLDS</sequence>
<dbReference type="STRING" id="1569628.A0A316UXB0"/>
<dbReference type="InterPro" id="IPR011333">
    <property type="entry name" value="SKP1/BTB/POZ_sf"/>
</dbReference>
<reference evidence="3 4" key="1">
    <citation type="journal article" date="2018" name="Mol. Biol. Evol.">
        <title>Broad Genomic Sampling Reveals a Smut Pathogenic Ancestry of the Fungal Clade Ustilaginomycotina.</title>
        <authorList>
            <person name="Kijpornyongpan T."/>
            <person name="Mondo S.J."/>
            <person name="Barry K."/>
            <person name="Sandor L."/>
            <person name="Lee J."/>
            <person name="Lipzen A."/>
            <person name="Pangilinan J."/>
            <person name="LaButti K."/>
            <person name="Hainaut M."/>
            <person name="Henrissat B."/>
            <person name="Grigoriev I.V."/>
            <person name="Spatafora J.W."/>
            <person name="Aime M.C."/>
        </authorList>
    </citation>
    <scope>NUCLEOTIDE SEQUENCE [LARGE SCALE GENOMIC DNA]</scope>
    <source>
        <strain evidence="3 4">MCA 5214</strain>
    </source>
</reference>
<feature type="compositionally biased region" description="Basic and acidic residues" evidence="1">
    <location>
        <begin position="219"/>
        <end position="230"/>
    </location>
</feature>
<keyword evidence="4" id="KW-1185">Reference proteome</keyword>
<feature type="compositionally biased region" description="Low complexity" evidence="1">
    <location>
        <begin position="233"/>
        <end position="278"/>
    </location>
</feature>
<evidence type="ECO:0000259" key="2">
    <source>
        <dbReference type="SMART" id="SM00225"/>
    </source>
</evidence>
<accession>A0A316UXB0</accession>
<feature type="region of interest" description="Disordered" evidence="1">
    <location>
        <begin position="130"/>
        <end position="200"/>
    </location>
</feature>
<dbReference type="RefSeq" id="XP_025364020.1">
    <property type="nucleotide sequence ID" value="XM_025508058.1"/>
</dbReference>